<reference evidence="3" key="1">
    <citation type="submission" date="2018-12" db="EMBL/GenBank/DDBJ databases">
        <title>Tengunoibacter tsumagoiensis gen. nov., sp. nov., Dictyobacter kobayashii sp. nov., D. alpinus sp. nov., and D. joshuensis sp. nov. and description of Dictyobacteraceae fam. nov. within the order Ktedonobacterales isolated from Tengu-no-mugimeshi.</title>
        <authorList>
            <person name="Wang C.M."/>
            <person name="Zheng Y."/>
            <person name="Sakai Y."/>
            <person name="Toyoda A."/>
            <person name="Minakuchi Y."/>
            <person name="Abe K."/>
            <person name="Yokota A."/>
            <person name="Yabe S."/>
        </authorList>
    </citation>
    <scope>NUCLEOTIDE SEQUENCE [LARGE SCALE GENOMIC DNA]</scope>
    <source>
        <strain evidence="3">Uno3</strain>
    </source>
</reference>
<keyword evidence="1" id="KW-1133">Transmembrane helix</keyword>
<dbReference type="InterPro" id="IPR046739">
    <property type="entry name" value="DUF6789"/>
</dbReference>
<comment type="caution">
    <text evidence="2">The sequence shown here is derived from an EMBL/GenBank/DDBJ whole genome shotgun (WGS) entry which is preliminary data.</text>
</comment>
<feature type="transmembrane region" description="Helical" evidence="1">
    <location>
        <begin position="66"/>
        <end position="84"/>
    </location>
</feature>
<feature type="transmembrane region" description="Helical" evidence="1">
    <location>
        <begin position="134"/>
        <end position="153"/>
    </location>
</feature>
<sequence>MNLLRKFLSPTWRPASAASAGLLATIAYSIAMEGDKFLIGNRFSDVRFIQGLIGARGGRRTLTLSWVLHLLNGVLLGELYAALVKRFLPGPDWLKGVIFGEVFIIGAWGLTPLADKYHPFIKNGELPRLATWTSFLQNLLRHLVFGLVLGWLYREKSS</sequence>
<organism evidence="2 3">
    <name type="scientific">Tengunoibacter tsumagoiensis</name>
    <dbReference type="NCBI Taxonomy" id="2014871"/>
    <lineage>
        <taxon>Bacteria</taxon>
        <taxon>Bacillati</taxon>
        <taxon>Chloroflexota</taxon>
        <taxon>Ktedonobacteria</taxon>
        <taxon>Ktedonobacterales</taxon>
        <taxon>Dictyobacteraceae</taxon>
        <taxon>Tengunoibacter</taxon>
    </lineage>
</organism>
<protein>
    <recommendedName>
        <fullName evidence="4">DUF2938 domain-containing protein</fullName>
    </recommendedName>
</protein>
<name>A0A402A5M4_9CHLR</name>
<feature type="transmembrane region" description="Helical" evidence="1">
    <location>
        <begin position="96"/>
        <end position="114"/>
    </location>
</feature>
<dbReference type="AlphaFoldDB" id="A0A402A5M4"/>
<evidence type="ECO:0000256" key="1">
    <source>
        <dbReference type="SAM" id="Phobius"/>
    </source>
</evidence>
<keyword evidence="1" id="KW-0472">Membrane</keyword>
<gene>
    <name evidence="2" type="ORF">KTT_41840</name>
</gene>
<evidence type="ECO:0000313" key="3">
    <source>
        <dbReference type="Proteomes" id="UP000287352"/>
    </source>
</evidence>
<evidence type="ECO:0008006" key="4">
    <source>
        <dbReference type="Google" id="ProtNLM"/>
    </source>
</evidence>
<dbReference type="Pfam" id="PF20587">
    <property type="entry name" value="DUF6789"/>
    <property type="match status" value="1"/>
</dbReference>
<dbReference type="RefSeq" id="WP_126581737.1">
    <property type="nucleotide sequence ID" value="NZ_BIFR01000001.1"/>
</dbReference>
<accession>A0A402A5M4</accession>
<keyword evidence="1" id="KW-0812">Transmembrane</keyword>
<proteinExistence type="predicted"/>
<keyword evidence="3" id="KW-1185">Reference proteome</keyword>
<evidence type="ECO:0000313" key="2">
    <source>
        <dbReference type="EMBL" id="GCE14325.1"/>
    </source>
</evidence>
<dbReference type="Proteomes" id="UP000287352">
    <property type="component" value="Unassembled WGS sequence"/>
</dbReference>
<dbReference type="OrthoDB" id="5243794at2"/>
<dbReference type="EMBL" id="BIFR01000001">
    <property type="protein sequence ID" value="GCE14325.1"/>
    <property type="molecule type" value="Genomic_DNA"/>
</dbReference>